<evidence type="ECO:0000313" key="3">
    <source>
        <dbReference type="Proteomes" id="UP001501153"/>
    </source>
</evidence>
<organism evidence="2 3">
    <name type="scientific">Hymenobacter saemangeumensis</name>
    <dbReference type="NCBI Taxonomy" id="1084522"/>
    <lineage>
        <taxon>Bacteria</taxon>
        <taxon>Pseudomonadati</taxon>
        <taxon>Bacteroidota</taxon>
        <taxon>Cytophagia</taxon>
        <taxon>Cytophagales</taxon>
        <taxon>Hymenobacteraceae</taxon>
        <taxon>Hymenobacter</taxon>
    </lineage>
</organism>
<dbReference type="Gene3D" id="2.30.30.40">
    <property type="entry name" value="SH3 Domains"/>
    <property type="match status" value="1"/>
</dbReference>
<dbReference type="EMBL" id="BAABGZ010000070">
    <property type="protein sequence ID" value="GAA4364096.1"/>
    <property type="molecule type" value="Genomic_DNA"/>
</dbReference>
<name>A0ABP8IN99_9BACT</name>
<keyword evidence="3" id="KW-1185">Reference proteome</keyword>
<dbReference type="Gene3D" id="3.90.1720.10">
    <property type="entry name" value="endopeptidase domain like (from Nostoc punctiforme)"/>
    <property type="match status" value="1"/>
</dbReference>
<reference evidence="3" key="1">
    <citation type="journal article" date="2019" name="Int. J. Syst. Evol. Microbiol.">
        <title>The Global Catalogue of Microorganisms (GCM) 10K type strain sequencing project: providing services to taxonomists for standard genome sequencing and annotation.</title>
        <authorList>
            <consortium name="The Broad Institute Genomics Platform"/>
            <consortium name="The Broad Institute Genome Sequencing Center for Infectious Disease"/>
            <person name="Wu L."/>
            <person name="Ma J."/>
        </authorList>
    </citation>
    <scope>NUCLEOTIDE SEQUENCE [LARGE SCALE GENOMIC DNA]</scope>
    <source>
        <strain evidence="3">JCM 17923</strain>
    </source>
</reference>
<gene>
    <name evidence="2" type="ORF">GCM10023185_33310</name>
</gene>
<evidence type="ECO:0000259" key="1">
    <source>
        <dbReference type="SMART" id="SM00287"/>
    </source>
</evidence>
<dbReference type="InterPro" id="IPR003646">
    <property type="entry name" value="SH3-like_bac-type"/>
</dbReference>
<dbReference type="Proteomes" id="UP001501153">
    <property type="component" value="Unassembled WGS sequence"/>
</dbReference>
<comment type="caution">
    <text evidence="2">The sequence shown here is derived from an EMBL/GenBank/DDBJ whole genome shotgun (WGS) entry which is preliminary data.</text>
</comment>
<accession>A0ABP8IN99</accession>
<proteinExistence type="predicted"/>
<feature type="domain" description="SH3b" evidence="1">
    <location>
        <begin position="3"/>
        <end position="73"/>
    </location>
</feature>
<sequence length="306" mass="34087">MAATVYEVLPLEANLRSQPRLDPKNILAQLKQGQHVEVLPVLEDQPKEWVRVRADLQGTPVEGYVKAYLLKAAAQQPVPPPPPVLPSIPEAHLTPLHPVRIDNPDLRAFPLNDPKQPGRAGAAPEAKAQELGGIVDYLKVERAKRYRRTQSATFCNIYAHDYCLLAGAYLPRVWWRAKALTQLLQGQLVAARYGTTVEEYNVNALFNWLEEFGPDFGWRRTANLTELQQAANLGQVCVIAGQRTNLNAPGHIVAVVPETPSHKATRKGDAVSVPLQSQAGATNFRYGGRVWWTGTQFRRFGFWIHA</sequence>
<evidence type="ECO:0000313" key="2">
    <source>
        <dbReference type="EMBL" id="GAA4364096.1"/>
    </source>
</evidence>
<protein>
    <recommendedName>
        <fullName evidence="1">SH3b domain-containing protein</fullName>
    </recommendedName>
</protein>
<dbReference type="SMART" id="SM00287">
    <property type="entry name" value="SH3b"/>
    <property type="match status" value="1"/>
</dbReference>